<evidence type="ECO:0000313" key="1">
    <source>
        <dbReference type="EMBL" id="ABD45944.1"/>
    </source>
</evidence>
<name>Q2GDH0_EHRS3</name>
<gene>
    <name evidence="1" type="ordered locus">NSE_0596</name>
</gene>
<dbReference type="AlphaFoldDB" id="Q2GDH0"/>
<dbReference type="KEGG" id="nse:NSE_0596"/>
<protein>
    <submittedName>
        <fullName evidence="1">Uncharacterized protein</fullName>
    </submittedName>
</protein>
<dbReference type="HOGENOM" id="CLU_635889_0_0_5"/>
<dbReference type="RefSeq" id="WP_011451982.1">
    <property type="nucleotide sequence ID" value="NC_007798.1"/>
</dbReference>
<sequence>MHSGAVVEEEVGNSEFVLVYQPFYEGIMKGIRNLLFLDKTNPAYLVTQLWSAGAASIEPYSAAIKERVAVNGSLYKGAARRSSFENRKIRDANQLMCSLCIVDERSRDLFLDLFEYALCEFISDCKKRDLPVGSSSIATVLEGFREFFNKRPIYMSINTIKGAGAIKLGAPKEGYLDGDSGGSCMRFHPVFFRFKKETSQKEEVNTTILLLFLSSLIDFFSILVVNKESLFRRGGVKVFYEGLRITERGISASDAHAAECKKERMLYIANEFLASNKARRWDFALEGVEFLSHDELTYLPKRVLGSGTVEWAKCQAHLSPDNLCHDGKEVSVEEVCQRLYGSRLLNASSDGVMHPGMSGQSKILSEVISHTGSSAVLPLGNNSTHLSAGNYVVFDPVTTASAASISSGIPSMLEEPAVVESPATISSFLERA</sequence>
<keyword evidence="2" id="KW-1185">Reference proteome</keyword>
<evidence type="ECO:0000313" key="2">
    <source>
        <dbReference type="Proteomes" id="UP000001942"/>
    </source>
</evidence>
<accession>Q2GDH0</accession>
<reference evidence="1 2" key="1">
    <citation type="journal article" date="2006" name="PLoS Genet.">
        <title>Comparative genomics of emerging human ehrlichiosis agents.</title>
        <authorList>
            <person name="Dunning Hotopp J.C."/>
            <person name="Lin M."/>
            <person name="Madupu R."/>
            <person name="Crabtree J."/>
            <person name="Angiuoli S.V."/>
            <person name="Eisen J.A."/>
            <person name="Seshadri R."/>
            <person name="Ren Q."/>
            <person name="Wu M."/>
            <person name="Utterback T.R."/>
            <person name="Smith S."/>
            <person name="Lewis M."/>
            <person name="Khouri H."/>
            <person name="Zhang C."/>
            <person name="Niu H."/>
            <person name="Lin Q."/>
            <person name="Ohashi N."/>
            <person name="Zhi N."/>
            <person name="Nelson W."/>
            <person name="Brinkac L.M."/>
            <person name="Dodson R.J."/>
            <person name="Rosovitz M.J."/>
            <person name="Sundaram J."/>
            <person name="Daugherty S.C."/>
            <person name="Davidsen T."/>
            <person name="Durkin A.S."/>
            <person name="Gwinn M."/>
            <person name="Haft D.H."/>
            <person name="Selengut J.D."/>
            <person name="Sullivan S.A."/>
            <person name="Zafar N."/>
            <person name="Zhou L."/>
            <person name="Benahmed F."/>
            <person name="Forberger H."/>
            <person name="Halpin R."/>
            <person name="Mulligan S."/>
            <person name="Robinson J."/>
            <person name="White O."/>
            <person name="Rikihisa Y."/>
            <person name="Tettelin H."/>
        </authorList>
    </citation>
    <scope>NUCLEOTIDE SEQUENCE [LARGE SCALE GENOMIC DNA]</scope>
    <source>
        <strain evidence="2">ATCC VR-367 / Miyayama</strain>
    </source>
</reference>
<dbReference type="STRING" id="222891.NSE_0596"/>
<dbReference type="EMBL" id="CP000237">
    <property type="protein sequence ID" value="ABD45944.1"/>
    <property type="molecule type" value="Genomic_DNA"/>
</dbReference>
<dbReference type="Proteomes" id="UP000001942">
    <property type="component" value="Chromosome"/>
</dbReference>
<proteinExistence type="predicted"/>
<dbReference type="OrthoDB" id="7165283at2"/>
<organism evidence="1 2">
    <name type="scientific">Ehrlichia sennetsu (strain ATCC VR-367 / Miyayama)</name>
    <name type="common">Neorickettsia sennetsu</name>
    <dbReference type="NCBI Taxonomy" id="222891"/>
    <lineage>
        <taxon>Bacteria</taxon>
        <taxon>Pseudomonadati</taxon>
        <taxon>Pseudomonadota</taxon>
        <taxon>Alphaproteobacteria</taxon>
        <taxon>Rickettsiales</taxon>
        <taxon>Anaplasmataceae</taxon>
        <taxon>Ehrlichia</taxon>
    </lineage>
</organism>